<dbReference type="Proteomes" id="UP000177025">
    <property type="component" value="Unassembled WGS sequence"/>
</dbReference>
<organism evidence="1 2">
    <name type="scientific">candidate division WOR-3 bacterium RBG_13_43_14</name>
    <dbReference type="NCBI Taxonomy" id="1802590"/>
    <lineage>
        <taxon>Bacteria</taxon>
        <taxon>Bacteria division WOR-3</taxon>
    </lineage>
</organism>
<accession>A0A1F4UDX0</accession>
<evidence type="ECO:0000313" key="2">
    <source>
        <dbReference type="Proteomes" id="UP000177025"/>
    </source>
</evidence>
<protein>
    <submittedName>
        <fullName evidence="1">Uncharacterized protein</fullName>
    </submittedName>
</protein>
<reference evidence="1 2" key="1">
    <citation type="journal article" date="2016" name="Nat. Commun.">
        <title>Thousands of microbial genomes shed light on interconnected biogeochemical processes in an aquifer system.</title>
        <authorList>
            <person name="Anantharaman K."/>
            <person name="Brown C.T."/>
            <person name="Hug L.A."/>
            <person name="Sharon I."/>
            <person name="Castelle C.J."/>
            <person name="Probst A.J."/>
            <person name="Thomas B.C."/>
            <person name="Singh A."/>
            <person name="Wilkins M.J."/>
            <person name="Karaoz U."/>
            <person name="Brodie E.L."/>
            <person name="Williams K.H."/>
            <person name="Hubbard S.S."/>
            <person name="Banfield J.F."/>
        </authorList>
    </citation>
    <scope>NUCLEOTIDE SEQUENCE [LARGE SCALE GENOMIC DNA]</scope>
</reference>
<dbReference type="SUPFAM" id="SSF63825">
    <property type="entry name" value="YWTD domain"/>
    <property type="match status" value="1"/>
</dbReference>
<evidence type="ECO:0000313" key="1">
    <source>
        <dbReference type="EMBL" id="OGC43119.1"/>
    </source>
</evidence>
<sequence>MIQMLSALFMITAFSDQKIVLPWEFNRITLFNNQLYFASYTGSNIFFYHDDRLKTLTFTDDPLFVIDAFYFTPFFLYLTDGRKIVKYYLQPALSETIYYGNSITGFCLLESGDIVLLDRRPDRVLILDRQYNPRISITDLPAKDITATASNIFILAKTDVIITDHHLNVMHKVPIPEMMKRIIVAVDRMIIFTPGKRYIYSFDKTWHKVMFEDTIQDIATDGDKLFILEGYGNTVRLYNLSDY</sequence>
<proteinExistence type="predicted"/>
<gene>
    <name evidence="1" type="ORF">A2Y85_03570</name>
</gene>
<dbReference type="EMBL" id="MEUM01000036">
    <property type="protein sequence ID" value="OGC43119.1"/>
    <property type="molecule type" value="Genomic_DNA"/>
</dbReference>
<comment type="caution">
    <text evidence="1">The sequence shown here is derived from an EMBL/GenBank/DDBJ whole genome shotgun (WGS) entry which is preliminary data.</text>
</comment>
<name>A0A1F4UDX0_UNCW3</name>
<dbReference type="AlphaFoldDB" id="A0A1F4UDX0"/>